<dbReference type="PaxDb" id="2903-EOD39703"/>
<feature type="transmembrane region" description="Helical" evidence="7">
    <location>
        <begin position="151"/>
        <end position="171"/>
    </location>
</feature>
<organism evidence="8 9">
    <name type="scientific">Emiliania huxleyi (strain CCMP1516)</name>
    <dbReference type="NCBI Taxonomy" id="280463"/>
    <lineage>
        <taxon>Eukaryota</taxon>
        <taxon>Haptista</taxon>
        <taxon>Haptophyta</taxon>
        <taxon>Prymnesiophyceae</taxon>
        <taxon>Isochrysidales</taxon>
        <taxon>Noelaerhabdaceae</taxon>
        <taxon>Emiliania</taxon>
    </lineage>
</organism>
<evidence type="ECO:0000256" key="4">
    <source>
        <dbReference type="ARBA" id="ARBA00022692"/>
    </source>
</evidence>
<dbReference type="eggNOG" id="KOG2493">
    <property type="taxonomic scope" value="Eukaryota"/>
</dbReference>
<reference evidence="9" key="1">
    <citation type="journal article" date="2013" name="Nature">
        <title>Pan genome of the phytoplankton Emiliania underpins its global distribution.</title>
        <authorList>
            <person name="Read B.A."/>
            <person name="Kegel J."/>
            <person name="Klute M.J."/>
            <person name="Kuo A."/>
            <person name="Lefebvre S.C."/>
            <person name="Maumus F."/>
            <person name="Mayer C."/>
            <person name="Miller J."/>
            <person name="Monier A."/>
            <person name="Salamov A."/>
            <person name="Young J."/>
            <person name="Aguilar M."/>
            <person name="Claverie J.M."/>
            <person name="Frickenhaus S."/>
            <person name="Gonzalez K."/>
            <person name="Herman E.K."/>
            <person name="Lin Y.C."/>
            <person name="Napier J."/>
            <person name="Ogata H."/>
            <person name="Sarno A.F."/>
            <person name="Shmutz J."/>
            <person name="Schroeder D."/>
            <person name="de Vargas C."/>
            <person name="Verret F."/>
            <person name="von Dassow P."/>
            <person name="Valentin K."/>
            <person name="Van de Peer Y."/>
            <person name="Wheeler G."/>
            <person name="Dacks J.B."/>
            <person name="Delwiche C.F."/>
            <person name="Dyhrman S.T."/>
            <person name="Glockner G."/>
            <person name="John U."/>
            <person name="Richards T."/>
            <person name="Worden A.Z."/>
            <person name="Zhang X."/>
            <person name="Grigoriev I.V."/>
            <person name="Allen A.E."/>
            <person name="Bidle K."/>
            <person name="Borodovsky M."/>
            <person name="Bowler C."/>
            <person name="Brownlee C."/>
            <person name="Cock J.M."/>
            <person name="Elias M."/>
            <person name="Gladyshev V.N."/>
            <person name="Groth M."/>
            <person name="Guda C."/>
            <person name="Hadaegh A."/>
            <person name="Iglesias-Rodriguez M.D."/>
            <person name="Jenkins J."/>
            <person name="Jones B.M."/>
            <person name="Lawson T."/>
            <person name="Leese F."/>
            <person name="Lindquist E."/>
            <person name="Lobanov A."/>
            <person name="Lomsadze A."/>
            <person name="Malik S.B."/>
            <person name="Marsh M.E."/>
            <person name="Mackinder L."/>
            <person name="Mock T."/>
            <person name="Mueller-Roeber B."/>
            <person name="Pagarete A."/>
            <person name="Parker M."/>
            <person name="Probert I."/>
            <person name="Quesneville H."/>
            <person name="Raines C."/>
            <person name="Rensing S.A."/>
            <person name="Riano-Pachon D.M."/>
            <person name="Richier S."/>
            <person name="Rokitta S."/>
            <person name="Shiraiwa Y."/>
            <person name="Soanes D.M."/>
            <person name="van der Giezen M."/>
            <person name="Wahlund T.M."/>
            <person name="Williams B."/>
            <person name="Wilson W."/>
            <person name="Wolfe G."/>
            <person name="Wurch L.L."/>
        </authorList>
    </citation>
    <scope>NUCLEOTIDE SEQUENCE</scope>
</reference>
<sequence length="579" mass="61530">MPLAECVDHAYDCNDPAFDGNQSTCAYYNGKYADMEGDTALLVVSAIIGAGMCFCIGANDSANSWGSSVGSGAIPLGLAVCLGGFFEWLGATLLGYGVSGTIQKGVADIDDPECWGCGHCDSGMSVYAVGMCGSLIAATIFLLLSTFAKMPVSTTHAIVGAVVGMTVVGSYEMNGFSCLNWSFDGGLSAIIVSWVASPLLSGFIGICIYKLTERLTLASSKPTRNALLLLPYLYSIATFIIAFMIMLKSKPTKSIPIMGKIIIAVAIGVVMHVLATFVVTPEVAKRLPSSVRDREALEAEEAARREEMTSLPARVRELEDRLALVSPPPSPPESTLPGVAAAEDEEKVVRMSQQEYEDLVHRAGMKTRMENAIDDFTSPMRTLLWKWMRIGHVLEHGQEDALNVFKYVLVFVACLESFAHGANDTANSTGAFSAVYLSYSDGLYACGDAETPWWIMSIAGAFVALGIITLGYRVIQTIGSDLAELNFHMGFSIEMASTLSVVIATIVGLPVSSTHCQVGAVVFIGLVKDCGKKPEEKAEGGGANCKLFGKIALTWVLTLPFAALLSAGFVAIGRAAINQ</sequence>
<evidence type="ECO:0000256" key="5">
    <source>
        <dbReference type="ARBA" id="ARBA00022989"/>
    </source>
</evidence>
<dbReference type="GO" id="GO:0035435">
    <property type="term" value="P:phosphate ion transmembrane transport"/>
    <property type="evidence" value="ECO:0007669"/>
    <property type="project" value="TreeGrafter"/>
</dbReference>
<feature type="transmembrane region" description="Helical" evidence="7">
    <location>
        <begin position="224"/>
        <end position="245"/>
    </location>
</feature>
<accession>A0A0D3KVB8</accession>
<keyword evidence="2 7" id="KW-0813">Transport</keyword>
<dbReference type="InterPro" id="IPR001204">
    <property type="entry name" value="Phos_transporter"/>
</dbReference>
<name>A0A0D3KVB8_EMIH1</name>
<evidence type="ECO:0000313" key="9">
    <source>
        <dbReference type="Proteomes" id="UP000013827"/>
    </source>
</evidence>
<dbReference type="RefSeq" id="XP_005792132.1">
    <property type="nucleotide sequence ID" value="XM_005792075.1"/>
</dbReference>
<comment type="similarity">
    <text evidence="7">Belongs to the inorganic phosphate transporter (PiT) (TC 2.A.20) family.</text>
</comment>
<feature type="transmembrane region" description="Helical" evidence="7">
    <location>
        <begin position="453"/>
        <end position="475"/>
    </location>
</feature>
<dbReference type="GO" id="GO:0005315">
    <property type="term" value="F:phosphate transmembrane transporter activity"/>
    <property type="evidence" value="ECO:0007669"/>
    <property type="project" value="InterPro"/>
</dbReference>
<keyword evidence="5 7" id="KW-1133">Transmembrane helix</keyword>
<evidence type="ECO:0000256" key="6">
    <source>
        <dbReference type="ARBA" id="ARBA00023136"/>
    </source>
</evidence>
<comment type="function">
    <text evidence="7">Sodium-phosphate symporter.</text>
</comment>
<keyword evidence="3 7" id="KW-0592">Phosphate transport</keyword>
<dbReference type="PANTHER" id="PTHR11101">
    <property type="entry name" value="PHOSPHATE TRANSPORTER"/>
    <property type="match status" value="1"/>
</dbReference>
<dbReference type="AlphaFoldDB" id="A0A0D3KVB8"/>
<evidence type="ECO:0000256" key="3">
    <source>
        <dbReference type="ARBA" id="ARBA00022592"/>
    </source>
</evidence>
<dbReference type="GO" id="GO:0016020">
    <property type="term" value="C:membrane"/>
    <property type="evidence" value="ECO:0007669"/>
    <property type="project" value="UniProtKB-SubCell"/>
</dbReference>
<evidence type="ECO:0000313" key="8">
    <source>
        <dbReference type="EnsemblProtists" id="EOD39703"/>
    </source>
</evidence>
<reference evidence="8" key="2">
    <citation type="submission" date="2024-10" db="UniProtKB">
        <authorList>
            <consortium name="EnsemblProtists"/>
        </authorList>
    </citation>
    <scope>IDENTIFICATION</scope>
</reference>
<dbReference type="Pfam" id="PF01384">
    <property type="entry name" value="PHO4"/>
    <property type="match status" value="1"/>
</dbReference>
<keyword evidence="4 7" id="KW-0812">Transmembrane</keyword>
<feature type="transmembrane region" description="Helical" evidence="7">
    <location>
        <begin position="547"/>
        <end position="572"/>
    </location>
</feature>
<feature type="transmembrane region" description="Helical" evidence="7">
    <location>
        <begin position="495"/>
        <end position="526"/>
    </location>
</feature>
<evidence type="ECO:0000256" key="1">
    <source>
        <dbReference type="ARBA" id="ARBA00004141"/>
    </source>
</evidence>
<dbReference type="HOGENOM" id="CLU_015355_3_1_1"/>
<dbReference type="Proteomes" id="UP000013827">
    <property type="component" value="Unassembled WGS sequence"/>
</dbReference>
<protein>
    <recommendedName>
        <fullName evidence="7">Phosphate transporter</fullName>
    </recommendedName>
</protein>
<feature type="transmembrane region" description="Helical" evidence="7">
    <location>
        <begin position="125"/>
        <end position="144"/>
    </location>
</feature>
<evidence type="ECO:0000256" key="2">
    <source>
        <dbReference type="ARBA" id="ARBA00022448"/>
    </source>
</evidence>
<keyword evidence="9" id="KW-1185">Reference proteome</keyword>
<keyword evidence="6 7" id="KW-0472">Membrane</keyword>
<dbReference type="EnsemblProtists" id="EOD39703">
    <property type="protein sequence ID" value="EOD39703"/>
    <property type="gene ID" value="EMIHUDRAFT_462214"/>
</dbReference>
<feature type="transmembrane region" description="Helical" evidence="7">
    <location>
        <begin position="65"/>
        <end position="86"/>
    </location>
</feature>
<feature type="transmembrane region" description="Helical" evidence="7">
    <location>
        <begin position="39"/>
        <end position="58"/>
    </location>
</feature>
<evidence type="ECO:0000256" key="7">
    <source>
        <dbReference type="RuleBase" id="RU363058"/>
    </source>
</evidence>
<dbReference type="STRING" id="2903.R1DW77"/>
<comment type="subcellular location">
    <subcellularLocation>
        <location evidence="1 7">Membrane</location>
        <topology evidence="1 7">Multi-pass membrane protein</topology>
    </subcellularLocation>
</comment>
<feature type="transmembrane region" description="Helical" evidence="7">
    <location>
        <begin position="191"/>
        <end position="212"/>
    </location>
</feature>
<dbReference type="KEGG" id="ehx:EMIHUDRAFT_462214"/>
<proteinExistence type="inferred from homology"/>
<dbReference type="GeneID" id="17284974"/>
<dbReference type="PANTHER" id="PTHR11101:SF80">
    <property type="entry name" value="PHOSPHATE TRANSPORTER"/>
    <property type="match status" value="1"/>
</dbReference>
<feature type="transmembrane region" description="Helical" evidence="7">
    <location>
        <begin position="257"/>
        <end position="279"/>
    </location>
</feature>